<reference evidence="4 7" key="2">
    <citation type="submission" date="2024-07" db="EMBL/GenBank/DDBJ databases">
        <authorList>
            <person name="Akdeniz Z."/>
        </authorList>
    </citation>
    <scope>NUCLEOTIDE SEQUENCE [LARGE SCALE GENOMIC DNA]</scope>
</reference>
<dbReference type="EMBL" id="CATOUU010000041">
    <property type="protein sequence ID" value="CAI9913928.1"/>
    <property type="molecule type" value="Genomic_DNA"/>
</dbReference>
<dbReference type="EMBL" id="CAXDID020000892">
    <property type="protein sequence ID" value="CAL6115577.1"/>
    <property type="molecule type" value="Genomic_DNA"/>
</dbReference>
<gene>
    <name evidence="1" type="ORF">HINF_LOCUS1573</name>
    <name evidence="4" type="ORF">HINF_LOCUS27723</name>
    <name evidence="5" type="ORF">HINF_LOCUS35557</name>
    <name evidence="2" type="ORF">HINF_LOCUS35949</name>
    <name evidence="3" type="ORF">HINF_LOCUS41042</name>
    <name evidence="6" type="ORF">HINF_LOCUS78687</name>
</gene>
<dbReference type="EMBL" id="CAXDID020000129">
    <property type="protein sequence ID" value="CAL6034665.1"/>
    <property type="molecule type" value="Genomic_DNA"/>
</dbReference>
<evidence type="ECO:0000313" key="2">
    <source>
        <dbReference type="EMBL" id="CAI9948304.1"/>
    </source>
</evidence>
<comment type="caution">
    <text evidence="1">The sequence shown here is derived from an EMBL/GenBank/DDBJ whole genome shotgun (WGS) entry which is preliminary data.</text>
</comment>
<evidence type="ECO:0000313" key="4">
    <source>
        <dbReference type="EMBL" id="CAL6020702.1"/>
    </source>
</evidence>
<evidence type="ECO:0000313" key="6">
    <source>
        <dbReference type="EMBL" id="CAL6115577.1"/>
    </source>
</evidence>
<accession>A0AA86N6W5</accession>
<evidence type="ECO:0000313" key="7">
    <source>
        <dbReference type="Proteomes" id="UP001642409"/>
    </source>
</evidence>
<dbReference type="AlphaFoldDB" id="A0AA86N6W5"/>
<sequence>MNLTKKPQNDKLNHKLFLVTKNVELNEFNLQSPPEDITVLDRKLFDKMESAMLTKKYLKQNKNVYIKGIFENDGTRADFADMYNLMIDGAAGFILETEQARVVQGAIETVQVFENEQI</sequence>
<organism evidence="1">
    <name type="scientific">Hexamita inflata</name>
    <dbReference type="NCBI Taxonomy" id="28002"/>
    <lineage>
        <taxon>Eukaryota</taxon>
        <taxon>Metamonada</taxon>
        <taxon>Diplomonadida</taxon>
        <taxon>Hexamitidae</taxon>
        <taxon>Hexamitinae</taxon>
        <taxon>Hexamita</taxon>
    </lineage>
</organism>
<evidence type="ECO:0000313" key="5">
    <source>
        <dbReference type="EMBL" id="CAL6034665.1"/>
    </source>
</evidence>
<dbReference type="EMBL" id="CATOUU010000788">
    <property type="protein sequence ID" value="CAI9948304.1"/>
    <property type="molecule type" value="Genomic_DNA"/>
</dbReference>
<evidence type="ECO:0000313" key="3">
    <source>
        <dbReference type="EMBL" id="CAI9953397.1"/>
    </source>
</evidence>
<evidence type="ECO:0000313" key="1">
    <source>
        <dbReference type="EMBL" id="CAI9913928.1"/>
    </source>
</evidence>
<proteinExistence type="predicted"/>
<dbReference type="Proteomes" id="UP001642409">
    <property type="component" value="Unassembled WGS sequence"/>
</dbReference>
<dbReference type="EMBL" id="CATOUU010000838">
    <property type="protein sequence ID" value="CAI9953397.1"/>
    <property type="molecule type" value="Genomic_DNA"/>
</dbReference>
<reference evidence="1" key="1">
    <citation type="submission" date="2023-06" db="EMBL/GenBank/DDBJ databases">
        <authorList>
            <person name="Kurt Z."/>
        </authorList>
    </citation>
    <scope>NUCLEOTIDE SEQUENCE</scope>
</reference>
<dbReference type="EMBL" id="CAXDID020000086">
    <property type="protein sequence ID" value="CAL6020702.1"/>
    <property type="molecule type" value="Genomic_DNA"/>
</dbReference>
<protein>
    <submittedName>
        <fullName evidence="1">Uncharacterized protein</fullName>
    </submittedName>
</protein>
<keyword evidence="7" id="KW-1185">Reference proteome</keyword>
<name>A0AA86N6W5_9EUKA</name>